<dbReference type="SUPFAM" id="SSF51395">
    <property type="entry name" value="FMN-linked oxidoreductases"/>
    <property type="match status" value="1"/>
</dbReference>
<dbReference type="GO" id="GO:0016491">
    <property type="term" value="F:oxidoreductase activity"/>
    <property type="evidence" value="ECO:0007669"/>
    <property type="project" value="UniProtKB-KW"/>
</dbReference>
<keyword evidence="1" id="KW-0285">Flavoprotein</keyword>
<evidence type="ECO:0000259" key="3">
    <source>
        <dbReference type="Pfam" id="PF00724"/>
    </source>
</evidence>
<dbReference type="InterPro" id="IPR013785">
    <property type="entry name" value="Aldolase_TIM"/>
</dbReference>
<proteinExistence type="predicted"/>
<evidence type="ECO:0000313" key="4">
    <source>
        <dbReference type="EMBL" id="TQJ01333.1"/>
    </source>
</evidence>
<evidence type="ECO:0000313" key="5">
    <source>
        <dbReference type="Proteomes" id="UP000320876"/>
    </source>
</evidence>
<dbReference type="Proteomes" id="UP000320876">
    <property type="component" value="Unassembled WGS sequence"/>
</dbReference>
<keyword evidence="5" id="KW-1185">Reference proteome</keyword>
<dbReference type="OrthoDB" id="3169239at2"/>
<dbReference type="CDD" id="cd04733">
    <property type="entry name" value="OYE_like_2_FMN"/>
    <property type="match status" value="1"/>
</dbReference>
<dbReference type="PANTHER" id="PTHR43656">
    <property type="entry name" value="BINDING OXIDOREDUCTASE, PUTATIVE (AFU_ORTHOLOGUE AFUA_2G08260)-RELATED"/>
    <property type="match status" value="1"/>
</dbReference>
<dbReference type="Gene3D" id="3.20.20.70">
    <property type="entry name" value="Aldolase class I"/>
    <property type="match status" value="1"/>
</dbReference>
<evidence type="ECO:0000256" key="2">
    <source>
        <dbReference type="ARBA" id="ARBA00023002"/>
    </source>
</evidence>
<organism evidence="4 5">
    <name type="scientific">Amycolatopsis cihanbeyliensis</name>
    <dbReference type="NCBI Taxonomy" id="1128664"/>
    <lineage>
        <taxon>Bacteria</taxon>
        <taxon>Bacillati</taxon>
        <taxon>Actinomycetota</taxon>
        <taxon>Actinomycetes</taxon>
        <taxon>Pseudonocardiales</taxon>
        <taxon>Pseudonocardiaceae</taxon>
        <taxon>Amycolatopsis</taxon>
    </lineage>
</organism>
<reference evidence="4 5" key="1">
    <citation type="submission" date="2019-06" db="EMBL/GenBank/DDBJ databases">
        <title>Sequencing the genomes of 1000 actinobacteria strains.</title>
        <authorList>
            <person name="Klenk H.-P."/>
        </authorList>
    </citation>
    <scope>NUCLEOTIDE SEQUENCE [LARGE SCALE GENOMIC DNA]</scope>
    <source>
        <strain evidence="4 5">DSM 45679</strain>
    </source>
</reference>
<keyword evidence="2" id="KW-0560">Oxidoreductase</keyword>
<dbReference type="AlphaFoldDB" id="A0A542DE38"/>
<comment type="caution">
    <text evidence="4">The sequence shown here is derived from an EMBL/GenBank/DDBJ whole genome shotgun (WGS) entry which is preliminary data.</text>
</comment>
<feature type="domain" description="NADH:flavin oxidoreductase/NADH oxidase N-terminal" evidence="3">
    <location>
        <begin position="17"/>
        <end position="334"/>
    </location>
</feature>
<dbReference type="EMBL" id="VFML01000001">
    <property type="protein sequence ID" value="TQJ01333.1"/>
    <property type="molecule type" value="Genomic_DNA"/>
</dbReference>
<accession>A0A542DE38</accession>
<dbReference type="RefSeq" id="WP_141996160.1">
    <property type="nucleotide sequence ID" value="NZ_VFML01000001.1"/>
</dbReference>
<dbReference type="Pfam" id="PF00724">
    <property type="entry name" value="Oxidored_FMN"/>
    <property type="match status" value="1"/>
</dbReference>
<evidence type="ECO:0000256" key="1">
    <source>
        <dbReference type="ARBA" id="ARBA00022630"/>
    </source>
</evidence>
<gene>
    <name evidence="4" type="ORF">FB471_1010</name>
</gene>
<dbReference type="InterPro" id="IPR051799">
    <property type="entry name" value="NADH_flavin_oxidoreductase"/>
</dbReference>
<dbReference type="PANTHER" id="PTHR43656:SF2">
    <property type="entry name" value="BINDING OXIDOREDUCTASE, PUTATIVE (AFU_ORTHOLOGUE AFUA_2G08260)-RELATED"/>
    <property type="match status" value="1"/>
</dbReference>
<sequence length="417" mass="45064">MTGTPRLSDPLPLPCGQTLRNRIMKSALSEALADPAHAPSTELETLYRRWGVGGYGLVVTGNVMVDHRQLGEPGNVVIEDKRDLAALTRWAAACHDGGTPIWMQLNHPGRQANALAGRRRPVAPSATAAKVPGAVTPRALSGAEIEDLIDRFATTAAVAETAGFDGIQIHAAHGYLIAQFLSPLANQRTDDWGGDPTRRLRFLLEIVRRIRVTVGPGFAVGIKLNSADFQRGGFSETESRDVVARLAQEGLDLIEISGGSYEAPAMMGTTRSASTLAREAYFLDYAQTVRHLARDVPLAVTGGFRSHAAMATAIAHRTCDLIGLGRPTCTTPDAANILLQPNQTQLPVRTVRFGLRRTLGLVADLKTLDGALDLQWHTDQLHRLAGGAEPDPGRPRWKTLVAMLNRNGLAAFRRQRQ</sequence>
<protein>
    <submittedName>
        <fullName evidence="4">2,4-dienoyl-CoA reductase-like NADH-dependent reductase (Old Yellow Enzyme family)</fullName>
    </submittedName>
</protein>
<dbReference type="GO" id="GO:0010181">
    <property type="term" value="F:FMN binding"/>
    <property type="evidence" value="ECO:0007669"/>
    <property type="project" value="InterPro"/>
</dbReference>
<name>A0A542DE38_AMYCI</name>
<dbReference type="InterPro" id="IPR001155">
    <property type="entry name" value="OxRdtase_FMN_N"/>
</dbReference>